<sequence>MTAVRFAVAGLKHFHILTFVNGMRALPDAQFVGFYDDDPKLRDQYSQEFGVPAFASVGELVEATEPEVVGVAVENSKKGAVISELAERGCHVLVDKPLVTSFADLDDVEAAHVKTGMQIGLMLMERYNGPTRAVRELLQSGKLGRMVNFTGLAPHKLKPAGRPEWMFDAELYGGVLNDLCIHNIDLSRWMWDEEPVAVTAAEGCLRFTQYDRFTDHAEVFLEFADSSTAMLRADWLTPEGFPAHGDGRQFFECTEGTLEILAAPDIHRLGEGTIHYDAWDAERTQLAPAPPEKSAFADFVALCRGAQQAELFPEDGFRSTRITLYAREAARTGTKIDLRDKL</sequence>
<dbReference type="GO" id="GO:0016491">
    <property type="term" value="F:oxidoreductase activity"/>
    <property type="evidence" value="ECO:0007669"/>
    <property type="project" value="UniProtKB-KW"/>
</dbReference>
<dbReference type="AlphaFoldDB" id="A0A517ZMS5"/>
<dbReference type="InterPro" id="IPR000683">
    <property type="entry name" value="Gfo/Idh/MocA-like_OxRdtase_N"/>
</dbReference>
<dbReference type="PANTHER" id="PTHR43377:SF1">
    <property type="entry name" value="BILIVERDIN REDUCTASE A"/>
    <property type="match status" value="1"/>
</dbReference>
<keyword evidence="3" id="KW-0560">Oxidoreductase</keyword>
<dbReference type="GO" id="GO:0000166">
    <property type="term" value="F:nucleotide binding"/>
    <property type="evidence" value="ECO:0007669"/>
    <property type="project" value="InterPro"/>
</dbReference>
<dbReference type="PANTHER" id="PTHR43377">
    <property type="entry name" value="BILIVERDIN REDUCTASE A"/>
    <property type="match status" value="1"/>
</dbReference>
<evidence type="ECO:0000259" key="2">
    <source>
        <dbReference type="Pfam" id="PF22725"/>
    </source>
</evidence>
<dbReference type="InterPro" id="IPR036291">
    <property type="entry name" value="NAD(P)-bd_dom_sf"/>
</dbReference>
<dbReference type="InterPro" id="IPR051450">
    <property type="entry name" value="Gfo/Idh/MocA_Oxidoreductases"/>
</dbReference>
<proteinExistence type="predicted"/>
<evidence type="ECO:0000313" key="3">
    <source>
        <dbReference type="EMBL" id="QDU43735.1"/>
    </source>
</evidence>
<dbReference type="Pfam" id="PF01408">
    <property type="entry name" value="GFO_IDH_MocA"/>
    <property type="match status" value="1"/>
</dbReference>
<feature type="domain" description="Gfo/Idh/MocA-like oxidoreductase N-terminal" evidence="1">
    <location>
        <begin position="5"/>
        <end position="118"/>
    </location>
</feature>
<evidence type="ECO:0000313" key="4">
    <source>
        <dbReference type="Proteomes" id="UP000319383"/>
    </source>
</evidence>
<dbReference type="EMBL" id="CP036276">
    <property type="protein sequence ID" value="QDU43735.1"/>
    <property type="molecule type" value="Genomic_DNA"/>
</dbReference>
<dbReference type="RefSeq" id="WP_145376001.1">
    <property type="nucleotide sequence ID" value="NZ_CP036276.1"/>
</dbReference>
<dbReference type="KEGG" id="sdyn:Mal52_22110"/>
<dbReference type="Proteomes" id="UP000319383">
    <property type="component" value="Chromosome"/>
</dbReference>
<dbReference type="InterPro" id="IPR055170">
    <property type="entry name" value="GFO_IDH_MocA-like_dom"/>
</dbReference>
<dbReference type="SUPFAM" id="SSF51735">
    <property type="entry name" value="NAD(P)-binding Rossmann-fold domains"/>
    <property type="match status" value="1"/>
</dbReference>
<evidence type="ECO:0000259" key="1">
    <source>
        <dbReference type="Pfam" id="PF01408"/>
    </source>
</evidence>
<feature type="domain" description="GFO/IDH/MocA-like oxidoreductase" evidence="2">
    <location>
        <begin position="132"/>
        <end position="258"/>
    </location>
</feature>
<dbReference type="Pfam" id="PF22725">
    <property type="entry name" value="GFO_IDH_MocA_C3"/>
    <property type="match status" value="1"/>
</dbReference>
<dbReference type="SUPFAM" id="SSF55347">
    <property type="entry name" value="Glyceraldehyde-3-phosphate dehydrogenase-like, C-terminal domain"/>
    <property type="match status" value="1"/>
</dbReference>
<organism evidence="3 4">
    <name type="scientific">Symmachiella dynata</name>
    <dbReference type="NCBI Taxonomy" id="2527995"/>
    <lineage>
        <taxon>Bacteria</taxon>
        <taxon>Pseudomonadati</taxon>
        <taxon>Planctomycetota</taxon>
        <taxon>Planctomycetia</taxon>
        <taxon>Planctomycetales</taxon>
        <taxon>Planctomycetaceae</taxon>
        <taxon>Symmachiella</taxon>
    </lineage>
</organism>
<protein>
    <submittedName>
        <fullName evidence="3">4,5-dihydroxyphthalate dehydrogenase</fullName>
        <ecNumber evidence="3">1.-.-.-</ecNumber>
    </submittedName>
</protein>
<keyword evidence="4" id="KW-1185">Reference proteome</keyword>
<dbReference type="EC" id="1.-.-.-" evidence="3"/>
<reference evidence="3 4" key="1">
    <citation type="submission" date="2019-02" db="EMBL/GenBank/DDBJ databases">
        <title>Deep-cultivation of Planctomycetes and their phenomic and genomic characterization uncovers novel biology.</title>
        <authorList>
            <person name="Wiegand S."/>
            <person name="Jogler M."/>
            <person name="Boedeker C."/>
            <person name="Pinto D."/>
            <person name="Vollmers J."/>
            <person name="Rivas-Marin E."/>
            <person name="Kohn T."/>
            <person name="Peeters S.H."/>
            <person name="Heuer A."/>
            <person name="Rast P."/>
            <person name="Oberbeckmann S."/>
            <person name="Bunk B."/>
            <person name="Jeske O."/>
            <person name="Meyerdierks A."/>
            <person name="Storesund J.E."/>
            <person name="Kallscheuer N."/>
            <person name="Luecker S."/>
            <person name="Lage O.M."/>
            <person name="Pohl T."/>
            <person name="Merkel B.J."/>
            <person name="Hornburger P."/>
            <person name="Mueller R.-W."/>
            <person name="Bruemmer F."/>
            <person name="Labrenz M."/>
            <person name="Spormann A.M."/>
            <person name="Op den Camp H."/>
            <person name="Overmann J."/>
            <person name="Amann R."/>
            <person name="Jetten M.S.M."/>
            <person name="Mascher T."/>
            <person name="Medema M.H."/>
            <person name="Devos D.P."/>
            <person name="Kaster A.-K."/>
            <person name="Ovreas L."/>
            <person name="Rohde M."/>
            <person name="Galperin M.Y."/>
            <person name="Jogler C."/>
        </authorList>
    </citation>
    <scope>NUCLEOTIDE SEQUENCE [LARGE SCALE GENOMIC DNA]</scope>
    <source>
        <strain evidence="3 4">Mal52</strain>
    </source>
</reference>
<dbReference type="Gene3D" id="3.30.360.10">
    <property type="entry name" value="Dihydrodipicolinate Reductase, domain 2"/>
    <property type="match status" value="1"/>
</dbReference>
<name>A0A517ZMS5_9PLAN</name>
<accession>A0A517ZMS5</accession>
<gene>
    <name evidence="3" type="primary">pht4</name>
    <name evidence="3" type="ORF">Mal52_22110</name>
</gene>
<dbReference type="Gene3D" id="3.40.50.720">
    <property type="entry name" value="NAD(P)-binding Rossmann-like Domain"/>
    <property type="match status" value="1"/>
</dbReference>